<reference evidence="2" key="2">
    <citation type="submission" date="2016-04" db="EMBL/GenBank/DDBJ databases">
        <title>Complete Genome and Plasmid Sequences for Rhodococcus fascians D188 and Draft Sequences for Rhodococcus spp. Isolates PBTS 1 and PBTS 2.</title>
        <authorList>
            <person name="Stamer R."/>
            <person name="Vereecke D."/>
            <person name="Zhang Y."/>
            <person name="Schilkey F."/>
            <person name="Devitt N."/>
            <person name="Randall J."/>
        </authorList>
    </citation>
    <scope>NUCLEOTIDE SEQUENCE [LARGE SCALE GENOMIC DNA]</scope>
    <source>
        <strain evidence="2">PBTS2</strain>
    </source>
</reference>
<keyword evidence="1" id="KW-0503">Monooxygenase</keyword>
<dbReference type="RefSeq" id="WP_228139327.1">
    <property type="nucleotide sequence ID" value="NZ_CP015220.1"/>
</dbReference>
<dbReference type="EMBL" id="CP015220">
    <property type="protein sequence ID" value="AMY23194.1"/>
    <property type="molecule type" value="Genomic_DNA"/>
</dbReference>
<dbReference type="InterPro" id="IPR036188">
    <property type="entry name" value="FAD/NAD-bd_sf"/>
</dbReference>
<dbReference type="InterPro" id="IPR051209">
    <property type="entry name" value="FAD-bind_Monooxygenase_sf"/>
</dbReference>
<dbReference type="Proteomes" id="UP000076038">
    <property type="component" value="Chromosome"/>
</dbReference>
<dbReference type="PANTHER" id="PTHR42877">
    <property type="entry name" value="L-ORNITHINE N(5)-MONOOXYGENASE-RELATED"/>
    <property type="match status" value="1"/>
</dbReference>
<evidence type="ECO:0000313" key="2">
    <source>
        <dbReference type="Proteomes" id="UP000076038"/>
    </source>
</evidence>
<dbReference type="KEGG" id="rhs:A3Q41_01891"/>
<reference evidence="1 2" key="1">
    <citation type="journal article" date="2016" name="Genome Announc.">
        <title>Complete Genome and Plasmid Sequences for Rhodococcus fascians D188 and Draft Sequences for Rhodococcus Isolates PBTS 1 and PBTS 2.</title>
        <authorList>
            <person name="Stamler R.A."/>
            <person name="Vereecke D."/>
            <person name="Zhang Y."/>
            <person name="Schilkey F."/>
            <person name="Devitt N."/>
            <person name="Randall J.J."/>
        </authorList>
    </citation>
    <scope>NUCLEOTIDE SEQUENCE [LARGE SCALE GENOMIC DNA]</scope>
    <source>
        <strain evidence="1 2">PBTS2</strain>
    </source>
</reference>
<accession>A0A143QJR9</accession>
<sequence>MTRNIGLRLVLEGFVDMRIHTVVIIGSGFGGQCAAKALLDRGIDDLVILERRPFLGGTWKQNRYPGAAVDVQSPLYSIASEPFEWSRMFAEREELERYTQHVLESNGLPQRTHADTDVRKIQWVGDHWLITTSRGDYAAKFVVNASGPLSTPVIPPFSGREKFRGKQFHTNDWDTSYDHAGKRVAIVGSGASAAQVIPAIQPDVEALHVFQRTPHWVMPRHDREFTPLQRKLLRFEPIRRLVRAGIYWSLETRIIGFKYSRRMLKAVAQRTALKHIESQVPDSQLRAKVTPDYTIGCKRVLLSNRLYPALGEANVTLHDKNDGIAEITETGIVTTSGKHVDVDLLVWSTGYDATDGVISYPVIGRDGRALSEVWDPYPRAYLGTTIPGFPNLFVVTGPNTGIGHTSAIFLIEAQMEYIVRAVDAVQHAGATAIEVTAAAEQEYTDTIHREMDGTVWKDGGCHSWYQSKSGHVVAMFPGFSFTFRRWAKRFRPEAHHIHRSSTDVTTKDEVSA</sequence>
<dbReference type="Pfam" id="PF13738">
    <property type="entry name" value="Pyr_redox_3"/>
    <property type="match status" value="1"/>
</dbReference>
<dbReference type="AlphaFoldDB" id="A0A143QJR9"/>
<keyword evidence="2" id="KW-1185">Reference proteome</keyword>
<proteinExistence type="predicted"/>
<gene>
    <name evidence="1" type="ORF">A3Q41_01891</name>
</gene>
<dbReference type="EC" id="1.14.13.-" evidence="1"/>
<dbReference type="SUPFAM" id="SSF51905">
    <property type="entry name" value="FAD/NAD(P)-binding domain"/>
    <property type="match status" value="2"/>
</dbReference>
<dbReference type="PATRIC" id="fig|1653479.3.peg.1912"/>
<keyword evidence="1" id="KW-0560">Oxidoreductase</keyword>
<dbReference type="Gene3D" id="3.50.50.60">
    <property type="entry name" value="FAD/NAD(P)-binding domain"/>
    <property type="match status" value="2"/>
</dbReference>
<dbReference type="GO" id="GO:0004497">
    <property type="term" value="F:monooxygenase activity"/>
    <property type="evidence" value="ECO:0007669"/>
    <property type="project" value="UniProtKB-KW"/>
</dbReference>
<organism evidence="1 2">
    <name type="scientific">Rhodococcoides fascians</name>
    <name type="common">Rhodococcus fascians</name>
    <dbReference type="NCBI Taxonomy" id="1828"/>
    <lineage>
        <taxon>Bacteria</taxon>
        <taxon>Bacillati</taxon>
        <taxon>Actinomycetota</taxon>
        <taxon>Actinomycetes</taxon>
        <taxon>Mycobacteriales</taxon>
        <taxon>Nocardiaceae</taxon>
        <taxon>Rhodococcoides</taxon>
    </lineage>
</organism>
<dbReference type="PANTHER" id="PTHR42877:SF4">
    <property type="entry name" value="FAD_NAD(P)-BINDING DOMAIN-CONTAINING PROTEIN-RELATED"/>
    <property type="match status" value="1"/>
</dbReference>
<protein>
    <submittedName>
        <fullName evidence="1">Baeyer-Villiger monooxygenase</fullName>
        <ecNumber evidence="1">1.14.13.-</ecNumber>
    </submittedName>
</protein>
<evidence type="ECO:0000313" key="1">
    <source>
        <dbReference type="EMBL" id="AMY23194.1"/>
    </source>
</evidence>
<name>A0A143QJR9_RHOFA</name>